<gene>
    <name evidence="1" type="ORF">HMPREF1981_01299</name>
</gene>
<organism evidence="1 2">
    <name type="scientific">Bacteroides pyogenes F0041</name>
    <dbReference type="NCBI Taxonomy" id="1321819"/>
    <lineage>
        <taxon>Bacteria</taxon>
        <taxon>Pseudomonadati</taxon>
        <taxon>Bacteroidota</taxon>
        <taxon>Bacteroidia</taxon>
        <taxon>Bacteroidales</taxon>
        <taxon>Bacteroidaceae</taxon>
        <taxon>Bacteroides</taxon>
    </lineage>
</organism>
<evidence type="ECO:0000313" key="1">
    <source>
        <dbReference type="EMBL" id="ERI85841.1"/>
    </source>
</evidence>
<protein>
    <submittedName>
        <fullName evidence="1">Uncharacterized protein</fullName>
    </submittedName>
</protein>
<sequence>MATVVAIYTQHGGHIYSADGLYIFSESGLYLRETGYFKQLRITEPHFAAEK</sequence>
<dbReference type="EMBL" id="AWSV01000072">
    <property type="protein sequence ID" value="ERI85841.1"/>
    <property type="molecule type" value="Genomic_DNA"/>
</dbReference>
<proteinExistence type="predicted"/>
<comment type="caution">
    <text evidence="1">The sequence shown here is derived from an EMBL/GenBank/DDBJ whole genome shotgun (WGS) entry which is preliminary data.</text>
</comment>
<dbReference type="HOGENOM" id="CLU_3095721_0_0_10"/>
<dbReference type="PATRIC" id="fig|1321819.3.peg.1185"/>
<evidence type="ECO:0000313" key="2">
    <source>
        <dbReference type="Proteomes" id="UP000016496"/>
    </source>
</evidence>
<reference evidence="1 2" key="1">
    <citation type="submission" date="2013-08" db="EMBL/GenBank/DDBJ databases">
        <authorList>
            <person name="Weinstock G."/>
            <person name="Sodergren E."/>
            <person name="Wylie T."/>
            <person name="Fulton L."/>
            <person name="Fulton R."/>
            <person name="Fronick C."/>
            <person name="O'Laughlin M."/>
            <person name="Godfrey J."/>
            <person name="Miner T."/>
            <person name="Herter B."/>
            <person name="Appelbaum E."/>
            <person name="Cordes M."/>
            <person name="Lek S."/>
            <person name="Wollam A."/>
            <person name="Pepin K.H."/>
            <person name="Palsikar V.B."/>
            <person name="Mitreva M."/>
            <person name="Wilson R.K."/>
        </authorList>
    </citation>
    <scope>NUCLEOTIDE SEQUENCE [LARGE SCALE GENOMIC DNA]</scope>
    <source>
        <strain evidence="1 2">F0041</strain>
    </source>
</reference>
<dbReference type="Proteomes" id="UP000016496">
    <property type="component" value="Unassembled WGS sequence"/>
</dbReference>
<name>U2E0S2_9BACE</name>
<dbReference type="AlphaFoldDB" id="U2E0S2"/>
<accession>U2E0S2</accession>